<reference evidence="4 5" key="1">
    <citation type="submission" date="2019-04" db="EMBL/GenBank/DDBJ databases">
        <title>Geobacter oryzae sp. nov., ferric-reducing bacteria isolated from paddy soil.</title>
        <authorList>
            <person name="Xu Z."/>
            <person name="Masuda Y."/>
            <person name="Itoh H."/>
            <person name="Senoo K."/>
        </authorList>
    </citation>
    <scope>NUCLEOTIDE SEQUENCE [LARGE SCALE GENOMIC DNA]</scope>
    <source>
        <strain evidence="4 5">Red111</strain>
    </source>
</reference>
<protein>
    <submittedName>
        <fullName evidence="4">Flavodoxin family protein</fullName>
    </submittedName>
</protein>
<evidence type="ECO:0000256" key="2">
    <source>
        <dbReference type="ARBA" id="ARBA00022643"/>
    </source>
</evidence>
<dbReference type="InterPro" id="IPR051796">
    <property type="entry name" value="ISF_SsuE-like"/>
</dbReference>
<proteinExistence type="predicted"/>
<evidence type="ECO:0000256" key="1">
    <source>
        <dbReference type="ARBA" id="ARBA00022630"/>
    </source>
</evidence>
<dbReference type="Gene3D" id="3.40.50.360">
    <property type="match status" value="1"/>
</dbReference>
<accession>A0A4S1CK00</accession>
<evidence type="ECO:0000313" key="5">
    <source>
        <dbReference type="Proteomes" id="UP000306416"/>
    </source>
</evidence>
<organism evidence="4 5">
    <name type="scientific">Geomonas terrae</name>
    <dbReference type="NCBI Taxonomy" id="2562681"/>
    <lineage>
        <taxon>Bacteria</taxon>
        <taxon>Pseudomonadati</taxon>
        <taxon>Thermodesulfobacteriota</taxon>
        <taxon>Desulfuromonadia</taxon>
        <taxon>Geobacterales</taxon>
        <taxon>Geobacteraceae</taxon>
        <taxon>Geomonas</taxon>
    </lineage>
</organism>
<evidence type="ECO:0000259" key="3">
    <source>
        <dbReference type="Pfam" id="PF03358"/>
    </source>
</evidence>
<dbReference type="SUPFAM" id="SSF52218">
    <property type="entry name" value="Flavoproteins"/>
    <property type="match status" value="1"/>
</dbReference>
<dbReference type="Pfam" id="PF03358">
    <property type="entry name" value="FMN_red"/>
    <property type="match status" value="1"/>
</dbReference>
<sequence>MDGAVKVVAIVGSYVRGGVVDQVVDEVLAGVVAAGGRAEKLYLLDTHVEFCTNCRLCTQEPGRARGICPIADEMSRVLDLVEGCQALVLASPTNFGSVTAVTKRFVERLVCYAYWPWGTPAPKTRSQERPRRAVLVASSAAPAFMARLFTPVLKTLRQSADLLGARCVGTVFVGFAARQERQGAGKRTLTRARFLGEKLVLER</sequence>
<dbReference type="EMBL" id="SRSC01000001">
    <property type="protein sequence ID" value="TGU74031.1"/>
    <property type="molecule type" value="Genomic_DNA"/>
</dbReference>
<evidence type="ECO:0000313" key="4">
    <source>
        <dbReference type="EMBL" id="TGU74031.1"/>
    </source>
</evidence>
<dbReference type="RefSeq" id="WP_135868371.1">
    <property type="nucleotide sequence ID" value="NZ_SRSC01000001.1"/>
</dbReference>
<keyword evidence="1" id="KW-0285">Flavoprotein</keyword>
<keyword evidence="5" id="KW-1185">Reference proteome</keyword>
<comment type="caution">
    <text evidence="4">The sequence shown here is derived from an EMBL/GenBank/DDBJ whole genome shotgun (WGS) entry which is preliminary data.</text>
</comment>
<dbReference type="InterPro" id="IPR029039">
    <property type="entry name" value="Flavoprotein-like_sf"/>
</dbReference>
<gene>
    <name evidence="4" type="ORF">E4633_00740</name>
</gene>
<dbReference type="Proteomes" id="UP000306416">
    <property type="component" value="Unassembled WGS sequence"/>
</dbReference>
<dbReference type="PANTHER" id="PTHR43278:SF2">
    <property type="entry name" value="IRON-SULFUR FLAVOPROTEIN"/>
    <property type="match status" value="1"/>
</dbReference>
<dbReference type="PANTHER" id="PTHR43278">
    <property type="entry name" value="NAD(P)H-DEPENDENT FMN-CONTAINING OXIDOREDUCTASE YWQN-RELATED"/>
    <property type="match status" value="1"/>
</dbReference>
<dbReference type="GO" id="GO:0016491">
    <property type="term" value="F:oxidoreductase activity"/>
    <property type="evidence" value="ECO:0007669"/>
    <property type="project" value="InterPro"/>
</dbReference>
<keyword evidence="2" id="KW-0288">FMN</keyword>
<dbReference type="InterPro" id="IPR005025">
    <property type="entry name" value="FMN_Rdtase-like_dom"/>
</dbReference>
<dbReference type="AlphaFoldDB" id="A0A4S1CK00"/>
<feature type="domain" description="NADPH-dependent FMN reductase-like" evidence="3">
    <location>
        <begin position="5"/>
        <end position="121"/>
    </location>
</feature>
<name>A0A4S1CK00_9BACT</name>